<keyword evidence="1" id="KW-0472">Membrane</keyword>
<dbReference type="PANTHER" id="PTHR36974">
    <property type="entry name" value="MEMBRANE PROTEIN-RELATED"/>
    <property type="match status" value="1"/>
</dbReference>
<organism evidence="2 3">
    <name type="scientific">Microbacterium awajiense</name>
    <dbReference type="NCBI Taxonomy" id="415214"/>
    <lineage>
        <taxon>Bacteria</taxon>
        <taxon>Bacillati</taxon>
        <taxon>Actinomycetota</taxon>
        <taxon>Actinomycetes</taxon>
        <taxon>Micrococcales</taxon>
        <taxon>Microbacteriaceae</taxon>
        <taxon>Microbacterium</taxon>
    </lineage>
</organism>
<dbReference type="PANTHER" id="PTHR36974:SF1">
    <property type="entry name" value="DOXX FAMILY MEMBRANE PROTEIN"/>
    <property type="match status" value="1"/>
</dbReference>
<reference evidence="3" key="1">
    <citation type="journal article" date="2019" name="Int. J. Syst. Evol. Microbiol.">
        <title>The Global Catalogue of Microorganisms (GCM) 10K type strain sequencing project: providing services to taxonomists for standard genome sequencing and annotation.</title>
        <authorList>
            <consortium name="The Broad Institute Genomics Platform"/>
            <consortium name="The Broad Institute Genome Sequencing Center for Infectious Disease"/>
            <person name="Wu L."/>
            <person name="Ma J."/>
        </authorList>
    </citation>
    <scope>NUCLEOTIDE SEQUENCE [LARGE SCALE GENOMIC DNA]</scope>
    <source>
        <strain evidence="3">JCM 16544</strain>
    </source>
</reference>
<evidence type="ECO:0000313" key="2">
    <source>
        <dbReference type="EMBL" id="GAA3643679.1"/>
    </source>
</evidence>
<keyword evidence="3" id="KW-1185">Reference proteome</keyword>
<protein>
    <recommendedName>
        <fullName evidence="4">DoxX family membrane protein</fullName>
    </recommendedName>
</protein>
<sequence>MCTSVFRAERSRAAVSVSGEDRVRSWLDKRGIRWFWLACETDVMSARRSPLQVIRVGSRILLAAGLVFMGLSHLFWARRGFRVAVPEWAPKATGLDKDAIVVASGVVEIMLGGALAALPRDRRTVGAAAAAFFVAVFPGNVHQWRSGRSAPLLRTDRARFIRLFVQPALVAWALWSAGPWRAAPVTGGPNS</sequence>
<evidence type="ECO:0000313" key="3">
    <source>
        <dbReference type="Proteomes" id="UP001501697"/>
    </source>
</evidence>
<dbReference type="Proteomes" id="UP001501697">
    <property type="component" value="Unassembled WGS sequence"/>
</dbReference>
<feature type="transmembrane region" description="Helical" evidence="1">
    <location>
        <begin position="98"/>
        <end position="118"/>
    </location>
</feature>
<feature type="transmembrane region" description="Helical" evidence="1">
    <location>
        <begin position="56"/>
        <end position="77"/>
    </location>
</feature>
<evidence type="ECO:0000256" key="1">
    <source>
        <dbReference type="SAM" id="Phobius"/>
    </source>
</evidence>
<evidence type="ECO:0008006" key="4">
    <source>
        <dbReference type="Google" id="ProtNLM"/>
    </source>
</evidence>
<dbReference type="EMBL" id="BAAAYU010000005">
    <property type="protein sequence ID" value="GAA3643679.1"/>
    <property type="molecule type" value="Genomic_DNA"/>
</dbReference>
<name>A0ABP7AZQ9_9MICO</name>
<keyword evidence="1" id="KW-1133">Transmembrane helix</keyword>
<keyword evidence="1" id="KW-0812">Transmembrane</keyword>
<proteinExistence type="predicted"/>
<feature type="transmembrane region" description="Helical" evidence="1">
    <location>
        <begin position="124"/>
        <end position="142"/>
    </location>
</feature>
<gene>
    <name evidence="2" type="ORF">GCM10022200_29540</name>
</gene>
<accession>A0ABP7AZQ9</accession>
<comment type="caution">
    <text evidence="2">The sequence shown here is derived from an EMBL/GenBank/DDBJ whole genome shotgun (WGS) entry which is preliminary data.</text>
</comment>